<feature type="region of interest" description="Disordered" evidence="1">
    <location>
        <begin position="478"/>
        <end position="505"/>
    </location>
</feature>
<protein>
    <submittedName>
        <fullName evidence="2">Uncharacterized protein</fullName>
    </submittedName>
</protein>
<feature type="compositionally biased region" description="Polar residues" evidence="1">
    <location>
        <begin position="247"/>
        <end position="256"/>
    </location>
</feature>
<dbReference type="Proteomes" id="UP000799539">
    <property type="component" value="Unassembled WGS sequence"/>
</dbReference>
<feature type="compositionally biased region" description="Low complexity" evidence="1">
    <location>
        <begin position="108"/>
        <end position="120"/>
    </location>
</feature>
<accession>A0A6A6FX95</accession>
<evidence type="ECO:0000313" key="3">
    <source>
        <dbReference type="Proteomes" id="UP000799539"/>
    </source>
</evidence>
<reference evidence="2" key="1">
    <citation type="journal article" date="2020" name="Stud. Mycol.">
        <title>101 Dothideomycetes genomes: a test case for predicting lifestyles and emergence of pathogens.</title>
        <authorList>
            <person name="Haridas S."/>
            <person name="Albert R."/>
            <person name="Binder M."/>
            <person name="Bloem J."/>
            <person name="Labutti K."/>
            <person name="Salamov A."/>
            <person name="Andreopoulos B."/>
            <person name="Baker S."/>
            <person name="Barry K."/>
            <person name="Bills G."/>
            <person name="Bluhm B."/>
            <person name="Cannon C."/>
            <person name="Castanera R."/>
            <person name="Culley D."/>
            <person name="Daum C."/>
            <person name="Ezra D."/>
            <person name="Gonzalez J."/>
            <person name="Henrissat B."/>
            <person name="Kuo A."/>
            <person name="Liang C."/>
            <person name="Lipzen A."/>
            <person name="Lutzoni F."/>
            <person name="Magnuson J."/>
            <person name="Mondo S."/>
            <person name="Nolan M."/>
            <person name="Ohm R."/>
            <person name="Pangilinan J."/>
            <person name="Park H.-J."/>
            <person name="Ramirez L."/>
            <person name="Alfaro M."/>
            <person name="Sun H."/>
            <person name="Tritt A."/>
            <person name="Yoshinaga Y."/>
            <person name="Zwiers L.-H."/>
            <person name="Turgeon B."/>
            <person name="Goodwin S."/>
            <person name="Spatafora J."/>
            <person name="Crous P."/>
            <person name="Grigoriev I."/>
        </authorList>
    </citation>
    <scope>NUCLEOTIDE SEQUENCE</scope>
    <source>
        <strain evidence="2">SCOH1-5</strain>
    </source>
</reference>
<proteinExistence type="predicted"/>
<sequence length="505" mass="56692">MCVIEHKTYIYQDHRRQTLQKHTRCNNAPAGGLCNHVRVKSTESARVEERRPNVERPSSSMTNIITADGREYQYFPLSRRSSKRSSTGRRSTGNSGRQSPIDSLVSMSPSPLASRAVRPRAPSPLAPRPDRRVSFHEPAMTRAEMPDGTAVYTVPPSIGMPRPIVNEKSRRTLDHKSSISSLTNEIDDTEPPFAPPLRRPSIKRSRRPSGLNLGLEAANSSPSSQSSPGLSDLPKVYRDPPAAGTAYASQPGSNTYRPLEDLAREEEETQAGLVRDALAATERRQQERLSREMRHSARKHSQDLSRESSPEGKAKHRQATAATLTGDSSKSARKQERDREIDRRIEAEMAQIKREAEAAERRRLEYQQQQQQQYPSSPTSARVYTYMPTASPTTISKRPISARTMTDTSSPTISARTPRYGSAIVHQPILPRDPLAEQGERVIQREQARVADSANRMTEMLGNTRLYDEAYDDGMQMIGESSVRSGSGRRYVRDERRRKRDSHAQ</sequence>
<dbReference type="OrthoDB" id="3648913at2759"/>
<feature type="compositionally biased region" description="Low complexity" evidence="1">
    <location>
        <begin position="220"/>
        <end position="234"/>
    </location>
</feature>
<name>A0A6A6FX95_9PEZI</name>
<feature type="region of interest" description="Disordered" evidence="1">
    <location>
        <begin position="42"/>
        <end position="342"/>
    </location>
</feature>
<organism evidence="2 3">
    <name type="scientific">Cercospora zeae-maydis SCOH1-5</name>
    <dbReference type="NCBI Taxonomy" id="717836"/>
    <lineage>
        <taxon>Eukaryota</taxon>
        <taxon>Fungi</taxon>
        <taxon>Dikarya</taxon>
        <taxon>Ascomycota</taxon>
        <taxon>Pezizomycotina</taxon>
        <taxon>Dothideomycetes</taxon>
        <taxon>Dothideomycetidae</taxon>
        <taxon>Mycosphaerellales</taxon>
        <taxon>Mycosphaerellaceae</taxon>
        <taxon>Cercospora</taxon>
    </lineage>
</organism>
<keyword evidence="3" id="KW-1185">Reference proteome</keyword>
<feature type="compositionally biased region" description="Basic and acidic residues" evidence="1">
    <location>
        <begin position="333"/>
        <end position="342"/>
    </location>
</feature>
<feature type="compositionally biased region" description="Basic and acidic residues" evidence="1">
    <location>
        <begin position="165"/>
        <end position="177"/>
    </location>
</feature>
<feature type="compositionally biased region" description="Basic and acidic residues" evidence="1">
    <location>
        <begin position="281"/>
        <end position="313"/>
    </location>
</feature>
<feature type="compositionally biased region" description="Low complexity" evidence="1">
    <location>
        <begin position="88"/>
        <end position="99"/>
    </location>
</feature>
<feature type="compositionally biased region" description="Basic residues" evidence="1">
    <location>
        <begin position="496"/>
        <end position="505"/>
    </location>
</feature>
<feature type="compositionally biased region" description="Basic and acidic residues" evidence="1">
    <location>
        <begin position="42"/>
        <end position="54"/>
    </location>
</feature>
<dbReference type="EMBL" id="ML992662">
    <property type="protein sequence ID" value="KAF2218031.1"/>
    <property type="molecule type" value="Genomic_DNA"/>
</dbReference>
<evidence type="ECO:0000256" key="1">
    <source>
        <dbReference type="SAM" id="MobiDB-lite"/>
    </source>
</evidence>
<dbReference type="AlphaFoldDB" id="A0A6A6FX95"/>
<feature type="region of interest" description="Disordered" evidence="1">
    <location>
        <begin position="359"/>
        <end position="379"/>
    </location>
</feature>
<feature type="compositionally biased region" description="Polar residues" evidence="1">
    <location>
        <begin position="320"/>
        <end position="329"/>
    </location>
</feature>
<evidence type="ECO:0000313" key="2">
    <source>
        <dbReference type="EMBL" id="KAF2218031.1"/>
    </source>
</evidence>
<gene>
    <name evidence="2" type="ORF">CERZMDRAFT_104406</name>
</gene>